<dbReference type="eggNOG" id="COG0071">
    <property type="taxonomic scope" value="Bacteria"/>
</dbReference>
<sequence length="128" mass="14069">MNATLNKPTSSTDVAQNGANRVNYVTPLANILESKDGYVLEAEMPGVNKDGLEVIVENGELTIVGRRAVAENRGREVYRESRAFDYRRAFELDPSIDTTKITAKIDQGVLTLHLPKAEAVKPRKITVG</sequence>
<keyword evidence="4" id="KW-0346">Stress response</keyword>
<evidence type="ECO:0000256" key="2">
    <source>
        <dbReference type="RuleBase" id="RU003616"/>
    </source>
</evidence>
<reference evidence="4 5" key="1">
    <citation type="journal article" date="2011" name="J. Bacteriol.">
        <title>Genome sequence of Chthoniobacter flavus Ellin428, an aerobic heterotrophic soil bacterium.</title>
        <authorList>
            <person name="Kant R."/>
            <person name="van Passel M.W."/>
            <person name="Palva A."/>
            <person name="Lucas S."/>
            <person name="Lapidus A."/>
            <person name="Glavina Del Rio T."/>
            <person name="Dalin E."/>
            <person name="Tice H."/>
            <person name="Bruce D."/>
            <person name="Goodwin L."/>
            <person name="Pitluck S."/>
            <person name="Larimer F.W."/>
            <person name="Land M.L."/>
            <person name="Hauser L."/>
            <person name="Sangwan P."/>
            <person name="de Vos W.M."/>
            <person name="Janssen P.H."/>
            <person name="Smidt H."/>
        </authorList>
    </citation>
    <scope>NUCLEOTIDE SEQUENCE [LARGE SCALE GENOMIC DNA]</scope>
    <source>
        <strain evidence="4 5">Ellin428</strain>
    </source>
</reference>
<dbReference type="InterPro" id="IPR002068">
    <property type="entry name" value="A-crystallin/Hsp20_dom"/>
</dbReference>
<feature type="domain" description="SHSP" evidence="3">
    <location>
        <begin position="19"/>
        <end position="128"/>
    </location>
</feature>
<dbReference type="InterPro" id="IPR031107">
    <property type="entry name" value="Small_HSP"/>
</dbReference>
<gene>
    <name evidence="4" type="ORF">CfE428DRAFT_3684</name>
</gene>
<dbReference type="SUPFAM" id="SSF49764">
    <property type="entry name" value="HSP20-like chaperones"/>
    <property type="match status" value="1"/>
</dbReference>
<dbReference type="PANTHER" id="PTHR11527">
    <property type="entry name" value="HEAT-SHOCK PROTEIN 20 FAMILY MEMBER"/>
    <property type="match status" value="1"/>
</dbReference>
<dbReference type="InterPro" id="IPR008978">
    <property type="entry name" value="HSP20-like_chaperone"/>
</dbReference>
<dbReference type="Gene3D" id="2.60.40.790">
    <property type="match status" value="1"/>
</dbReference>
<evidence type="ECO:0000256" key="1">
    <source>
        <dbReference type="PROSITE-ProRule" id="PRU00285"/>
    </source>
</evidence>
<dbReference type="EMBL" id="ABVL01000011">
    <property type="protein sequence ID" value="EDY18647.1"/>
    <property type="molecule type" value="Genomic_DNA"/>
</dbReference>
<comment type="caution">
    <text evidence="4">The sequence shown here is derived from an EMBL/GenBank/DDBJ whole genome shotgun (WGS) entry which is preliminary data.</text>
</comment>
<name>B4D446_9BACT</name>
<dbReference type="PROSITE" id="PS01031">
    <property type="entry name" value="SHSP"/>
    <property type="match status" value="1"/>
</dbReference>
<dbReference type="RefSeq" id="WP_006981009.1">
    <property type="nucleotide sequence ID" value="NZ_ABVL01000011.1"/>
</dbReference>
<keyword evidence="5" id="KW-1185">Reference proteome</keyword>
<evidence type="ECO:0000259" key="3">
    <source>
        <dbReference type="PROSITE" id="PS01031"/>
    </source>
</evidence>
<proteinExistence type="inferred from homology"/>
<evidence type="ECO:0000313" key="4">
    <source>
        <dbReference type="EMBL" id="EDY18647.1"/>
    </source>
</evidence>
<dbReference type="STRING" id="497964.CfE428DRAFT_3684"/>
<organism evidence="4 5">
    <name type="scientific">Chthoniobacter flavus Ellin428</name>
    <dbReference type="NCBI Taxonomy" id="497964"/>
    <lineage>
        <taxon>Bacteria</taxon>
        <taxon>Pseudomonadati</taxon>
        <taxon>Verrucomicrobiota</taxon>
        <taxon>Spartobacteria</taxon>
        <taxon>Chthoniobacterales</taxon>
        <taxon>Chthoniobacteraceae</taxon>
        <taxon>Chthoniobacter</taxon>
    </lineage>
</organism>
<comment type="similarity">
    <text evidence="1 2">Belongs to the small heat shock protein (HSP20) family.</text>
</comment>
<evidence type="ECO:0000313" key="5">
    <source>
        <dbReference type="Proteomes" id="UP000005824"/>
    </source>
</evidence>
<dbReference type="AlphaFoldDB" id="B4D446"/>
<dbReference type="CDD" id="cd06464">
    <property type="entry name" value="ACD_sHsps-like"/>
    <property type="match status" value="1"/>
</dbReference>
<accession>B4D446</accession>
<dbReference type="Pfam" id="PF00011">
    <property type="entry name" value="HSP20"/>
    <property type="match status" value="1"/>
</dbReference>
<dbReference type="Proteomes" id="UP000005824">
    <property type="component" value="Unassembled WGS sequence"/>
</dbReference>
<protein>
    <submittedName>
        <fullName evidence="4">Heat shock protein Hsp20</fullName>
    </submittedName>
</protein>
<dbReference type="InParanoid" id="B4D446"/>